<reference evidence="1" key="1">
    <citation type="submission" date="2021-05" db="EMBL/GenBank/DDBJ databases">
        <authorList>
            <person name="Alioto T."/>
            <person name="Alioto T."/>
            <person name="Gomez Garrido J."/>
        </authorList>
    </citation>
    <scope>NUCLEOTIDE SEQUENCE</scope>
</reference>
<dbReference type="EMBL" id="HBUE01082580">
    <property type="protein sequence ID" value="CAG6478125.1"/>
    <property type="molecule type" value="Transcribed_RNA"/>
</dbReference>
<organism evidence="1">
    <name type="scientific">Culex pipiens</name>
    <name type="common">House mosquito</name>
    <dbReference type="NCBI Taxonomy" id="7175"/>
    <lineage>
        <taxon>Eukaryota</taxon>
        <taxon>Metazoa</taxon>
        <taxon>Ecdysozoa</taxon>
        <taxon>Arthropoda</taxon>
        <taxon>Hexapoda</taxon>
        <taxon>Insecta</taxon>
        <taxon>Pterygota</taxon>
        <taxon>Neoptera</taxon>
        <taxon>Endopterygota</taxon>
        <taxon>Diptera</taxon>
        <taxon>Nematocera</taxon>
        <taxon>Culicoidea</taxon>
        <taxon>Culicidae</taxon>
        <taxon>Culicinae</taxon>
        <taxon>Culicini</taxon>
        <taxon>Culex</taxon>
        <taxon>Culex</taxon>
    </lineage>
</organism>
<accession>A0A8D8FP79</accession>
<sequence>MCVCVRVFVCAKAWPTPPPKEVKIKIFTISFDVLSTQKCISSDKACCEQKKKKTQSCSCARGGLLLLSAVGDGGTDKGLFLRSIRKFFACRRTPPSAHVPLLLHNRLVRWSEVAASPLSLSRTH</sequence>
<protein>
    <submittedName>
        <fullName evidence="1">(northern house mosquito) hypothetical protein</fullName>
    </submittedName>
</protein>
<dbReference type="AlphaFoldDB" id="A0A8D8FP79"/>
<evidence type="ECO:0000313" key="1">
    <source>
        <dbReference type="EMBL" id="CAG6478125.1"/>
    </source>
</evidence>
<name>A0A8D8FP79_CULPI</name>
<proteinExistence type="predicted"/>